<proteinExistence type="predicted"/>
<evidence type="ECO:0000259" key="1">
    <source>
        <dbReference type="PROSITE" id="PS50943"/>
    </source>
</evidence>
<evidence type="ECO:0000313" key="2">
    <source>
        <dbReference type="EMBL" id="SDS62180.1"/>
    </source>
</evidence>
<name>A0A1H1TPK6_9PSED</name>
<evidence type="ECO:0000313" key="3">
    <source>
        <dbReference type="Proteomes" id="UP000243359"/>
    </source>
</evidence>
<feature type="domain" description="HTH cro/C1-type" evidence="1">
    <location>
        <begin position="11"/>
        <end position="64"/>
    </location>
</feature>
<dbReference type="GO" id="GO:0003677">
    <property type="term" value="F:DNA binding"/>
    <property type="evidence" value="ECO:0007669"/>
    <property type="project" value="InterPro"/>
</dbReference>
<dbReference type="RefSeq" id="WP_090349007.1">
    <property type="nucleotide sequence ID" value="NZ_LT629751.1"/>
</dbReference>
<dbReference type="Pfam" id="PF01381">
    <property type="entry name" value="HTH_3"/>
    <property type="match status" value="1"/>
</dbReference>
<dbReference type="PROSITE" id="PS50943">
    <property type="entry name" value="HTH_CROC1"/>
    <property type="match status" value="1"/>
</dbReference>
<accession>A0A1H1TPK6</accession>
<keyword evidence="3" id="KW-1185">Reference proteome</keyword>
<dbReference type="AlphaFoldDB" id="A0A1H1TPK6"/>
<protein>
    <submittedName>
        <fullName evidence="2">Transcriptional regulator, XRE family</fullName>
    </submittedName>
</protein>
<dbReference type="EMBL" id="LT629751">
    <property type="protein sequence ID" value="SDS62180.1"/>
    <property type="molecule type" value="Genomic_DNA"/>
</dbReference>
<dbReference type="CDD" id="cd00093">
    <property type="entry name" value="HTH_XRE"/>
    <property type="match status" value="1"/>
</dbReference>
<dbReference type="SMART" id="SM00530">
    <property type="entry name" value="HTH_XRE"/>
    <property type="match status" value="1"/>
</dbReference>
<dbReference type="STRING" id="1392877.SAMN05216221_2228"/>
<dbReference type="OrthoDB" id="8527218at2"/>
<dbReference type="InterPro" id="IPR001387">
    <property type="entry name" value="Cro/C1-type_HTH"/>
</dbReference>
<gene>
    <name evidence="2" type="ORF">SAMN05216221_2228</name>
</gene>
<dbReference type="Proteomes" id="UP000243359">
    <property type="component" value="Chromosome I"/>
</dbReference>
<reference evidence="3" key="1">
    <citation type="submission" date="2016-10" db="EMBL/GenBank/DDBJ databases">
        <authorList>
            <person name="Varghese N."/>
            <person name="Submissions S."/>
        </authorList>
    </citation>
    <scope>NUCLEOTIDE SEQUENCE [LARGE SCALE GENOMIC DNA]</scope>
    <source>
        <strain evidence="3">KCTC 32247</strain>
    </source>
</reference>
<sequence length="95" mass="10786">MELKQAFGIALRLQRLSKGLSQEAFSDVSSRTYLSTLERGLKSPTVEKVHEIAFAMEVHPLTILARCYLLQDETLTIDDLFSRIRMELGQSERSA</sequence>
<dbReference type="InterPro" id="IPR010982">
    <property type="entry name" value="Lambda_DNA-bd_dom_sf"/>
</dbReference>
<dbReference type="Gene3D" id="1.10.260.40">
    <property type="entry name" value="lambda repressor-like DNA-binding domains"/>
    <property type="match status" value="1"/>
</dbReference>
<organism evidence="2 3">
    <name type="scientific">Pseudomonas oryzae</name>
    <dbReference type="NCBI Taxonomy" id="1392877"/>
    <lineage>
        <taxon>Bacteria</taxon>
        <taxon>Pseudomonadati</taxon>
        <taxon>Pseudomonadota</taxon>
        <taxon>Gammaproteobacteria</taxon>
        <taxon>Pseudomonadales</taxon>
        <taxon>Pseudomonadaceae</taxon>
        <taxon>Pseudomonas</taxon>
    </lineage>
</organism>
<dbReference type="SUPFAM" id="SSF47413">
    <property type="entry name" value="lambda repressor-like DNA-binding domains"/>
    <property type="match status" value="1"/>
</dbReference>